<dbReference type="PANTHER" id="PTHR40659">
    <property type="entry name" value="NICKEL/COBALT EFFLUX SYSTEM RCNA"/>
    <property type="match status" value="1"/>
</dbReference>
<evidence type="ECO:0000256" key="13">
    <source>
        <dbReference type="RuleBase" id="RU362101"/>
    </source>
</evidence>
<dbReference type="InterPro" id="IPR051224">
    <property type="entry name" value="NiCoT_RcnA"/>
</dbReference>
<comment type="subcellular location">
    <subcellularLocation>
        <location evidence="2 13">Cell membrane</location>
        <topology evidence="2 13">Multi-pass membrane protein</topology>
    </subcellularLocation>
</comment>
<evidence type="ECO:0000256" key="6">
    <source>
        <dbReference type="ARBA" id="ARBA00022596"/>
    </source>
</evidence>
<dbReference type="RefSeq" id="WP_047251506.1">
    <property type="nucleotide sequence ID" value="NZ_CP011367.1"/>
</dbReference>
<organism evidence="15 16">
    <name type="scientific">Thioalkalivibrio versutus</name>
    <dbReference type="NCBI Taxonomy" id="106634"/>
    <lineage>
        <taxon>Bacteria</taxon>
        <taxon>Pseudomonadati</taxon>
        <taxon>Pseudomonadota</taxon>
        <taxon>Gammaproteobacteria</taxon>
        <taxon>Chromatiales</taxon>
        <taxon>Ectothiorhodospiraceae</taxon>
        <taxon>Thioalkalivibrio</taxon>
    </lineage>
</organism>
<evidence type="ECO:0000256" key="12">
    <source>
        <dbReference type="ARBA" id="ARBA00023285"/>
    </source>
</evidence>
<protein>
    <recommendedName>
        <fullName evidence="13">Nickel/cobalt efflux system</fullName>
    </recommendedName>
</protein>
<keyword evidence="9" id="KW-0406">Ion transport</keyword>
<keyword evidence="11 13" id="KW-0472">Membrane</keyword>
<feature type="transmembrane region" description="Helical" evidence="13">
    <location>
        <begin position="271"/>
        <end position="298"/>
    </location>
</feature>
<keyword evidence="16" id="KW-1185">Reference proteome</keyword>
<evidence type="ECO:0000256" key="7">
    <source>
        <dbReference type="ARBA" id="ARBA00022692"/>
    </source>
</evidence>
<dbReference type="Pfam" id="PF03824">
    <property type="entry name" value="NicO"/>
    <property type="match status" value="2"/>
</dbReference>
<evidence type="ECO:0000256" key="1">
    <source>
        <dbReference type="ARBA" id="ARBA00002510"/>
    </source>
</evidence>
<dbReference type="GO" id="GO:0015099">
    <property type="term" value="F:nickel cation transmembrane transporter activity"/>
    <property type="evidence" value="ECO:0007669"/>
    <property type="project" value="UniProtKB-UniRule"/>
</dbReference>
<evidence type="ECO:0000313" key="16">
    <source>
        <dbReference type="Proteomes" id="UP000064201"/>
    </source>
</evidence>
<keyword evidence="4 13" id="KW-0813">Transport</keyword>
<evidence type="ECO:0000256" key="3">
    <source>
        <dbReference type="ARBA" id="ARBA00022426"/>
    </source>
</evidence>
<gene>
    <name evidence="15" type="ORF">TVD_09790</name>
</gene>
<keyword evidence="3" id="KW-0171">Cobalt transport</keyword>
<feature type="transmembrane region" description="Helical" evidence="13">
    <location>
        <begin position="183"/>
        <end position="201"/>
    </location>
</feature>
<keyword evidence="10" id="KW-0921">Nickel transport</keyword>
<dbReference type="PANTHER" id="PTHR40659:SF1">
    <property type="entry name" value="NICKEL_COBALT EFFLUX SYSTEM RCNA"/>
    <property type="match status" value="1"/>
</dbReference>
<evidence type="ECO:0000256" key="11">
    <source>
        <dbReference type="ARBA" id="ARBA00023136"/>
    </source>
</evidence>
<dbReference type="PATRIC" id="fig|106634.4.peg.2006"/>
<dbReference type="GO" id="GO:0046583">
    <property type="term" value="F:monoatomic cation efflux transmembrane transporter activity"/>
    <property type="evidence" value="ECO:0007669"/>
    <property type="project" value="TreeGrafter"/>
</dbReference>
<keyword evidence="6" id="KW-0533">Nickel</keyword>
<keyword evidence="12" id="KW-0170">Cobalt</keyword>
<comment type="function">
    <text evidence="1">Efflux system for nickel and cobalt.</text>
</comment>
<dbReference type="GO" id="GO:0010045">
    <property type="term" value="P:response to nickel cation"/>
    <property type="evidence" value="ECO:0007669"/>
    <property type="project" value="TreeGrafter"/>
</dbReference>
<dbReference type="KEGG" id="tvr:TVD_09790"/>
<dbReference type="STRING" id="106634.TVD_09790"/>
<feature type="region of interest" description="Disordered" evidence="14">
    <location>
        <begin position="35"/>
        <end position="60"/>
    </location>
</feature>
<dbReference type="GO" id="GO:0006824">
    <property type="term" value="P:cobalt ion transport"/>
    <property type="evidence" value="ECO:0007669"/>
    <property type="project" value="UniProtKB-KW"/>
</dbReference>
<evidence type="ECO:0000256" key="9">
    <source>
        <dbReference type="ARBA" id="ARBA00023065"/>
    </source>
</evidence>
<dbReference type="EMBL" id="CP011367">
    <property type="protein sequence ID" value="AKJ95631.1"/>
    <property type="molecule type" value="Genomic_DNA"/>
</dbReference>
<dbReference type="GO" id="GO:0032025">
    <property type="term" value="P:response to cobalt ion"/>
    <property type="evidence" value="ECO:0007669"/>
    <property type="project" value="TreeGrafter"/>
</dbReference>
<evidence type="ECO:0000256" key="8">
    <source>
        <dbReference type="ARBA" id="ARBA00022989"/>
    </source>
</evidence>
<name>A0A0G3GA45_9GAMM</name>
<keyword evidence="5" id="KW-1003">Cell membrane</keyword>
<evidence type="ECO:0000256" key="10">
    <source>
        <dbReference type="ARBA" id="ARBA00023112"/>
    </source>
</evidence>
<feature type="transmembrane region" description="Helical" evidence="13">
    <location>
        <begin position="102"/>
        <end position="121"/>
    </location>
</feature>
<keyword evidence="8 13" id="KW-1133">Transmembrane helix</keyword>
<proteinExistence type="inferred from homology"/>
<evidence type="ECO:0000313" key="15">
    <source>
        <dbReference type="EMBL" id="AKJ95631.1"/>
    </source>
</evidence>
<evidence type="ECO:0000256" key="5">
    <source>
        <dbReference type="ARBA" id="ARBA00022475"/>
    </source>
</evidence>
<evidence type="ECO:0000256" key="2">
    <source>
        <dbReference type="ARBA" id="ARBA00004651"/>
    </source>
</evidence>
<keyword evidence="7 13" id="KW-0812">Transmembrane</keyword>
<dbReference type="Proteomes" id="UP000064201">
    <property type="component" value="Chromosome"/>
</dbReference>
<dbReference type="GO" id="GO:0005886">
    <property type="term" value="C:plasma membrane"/>
    <property type="evidence" value="ECO:0007669"/>
    <property type="project" value="UniProtKB-SubCell"/>
</dbReference>
<accession>A0A0G3GA45</accession>
<feature type="transmembrane region" description="Helical" evidence="13">
    <location>
        <begin position="318"/>
        <end position="343"/>
    </location>
</feature>
<comment type="similarity">
    <text evidence="13">Belongs to the NiCoT transporter (TC 2.A.52) family.</text>
</comment>
<evidence type="ECO:0000256" key="14">
    <source>
        <dbReference type="SAM" id="MobiDB-lite"/>
    </source>
</evidence>
<feature type="transmembrane region" description="Helical" evidence="13">
    <location>
        <begin position="142"/>
        <end position="171"/>
    </location>
</feature>
<dbReference type="OrthoDB" id="9812956at2"/>
<evidence type="ECO:0000256" key="4">
    <source>
        <dbReference type="ARBA" id="ARBA00022448"/>
    </source>
</evidence>
<dbReference type="AlphaFoldDB" id="A0A0G3GA45"/>
<sequence length="355" mass="37220">MRTDQDLFRGPSLNLLLLLLALLFGGSGLVQAETGHPLGAPTGAPAERDAPASGNQAPTPLVEPPSHLERLTGWMLQTQRQLHRSLTEGLHALRDGPTTQTAGALILVSLLYGIFHAAGPGHGKAVISAYLLTQPQNLRRGILLSTASALAQGVTAIALVGVLIGLFGWLARDTLGQVRTLEIASFALVALLGLWLMVRALRHAWRLHRAHRAQAHDHDHAHEHDAHCGCGTPHHVDPNQRGTWWGTVLAVGIRPCSGAVLIMAVSTALGLAWAGVAAVLAMSLGTAATVSVLATLAVSARDWTRRWLGPTRLGRLTYIGPSLGLAGGGVIALIGLSLVLGAIADQPVAHPLGIR</sequence>
<feature type="transmembrane region" description="Helical" evidence="13">
    <location>
        <begin position="244"/>
        <end position="265"/>
    </location>
</feature>
<dbReference type="InterPro" id="IPR011541">
    <property type="entry name" value="Ni/Co_transpt_high_affinity"/>
</dbReference>
<reference evidence="15 16" key="1">
    <citation type="submission" date="2015-04" db="EMBL/GenBank/DDBJ databases">
        <title>Complete Sequence for the Genome of the Thioalkalivibrio versutus D301.</title>
        <authorList>
            <person name="Mu T."/>
            <person name="Zhou J."/>
            <person name="Xu X."/>
        </authorList>
    </citation>
    <scope>NUCLEOTIDE SEQUENCE [LARGE SCALE GENOMIC DNA]</scope>
    <source>
        <strain evidence="15 16">D301</strain>
    </source>
</reference>